<evidence type="ECO:0000313" key="16">
    <source>
        <dbReference type="EMBL" id="SKC10199.1"/>
    </source>
</evidence>
<evidence type="ECO:0000256" key="4">
    <source>
        <dbReference type="ARBA" id="ARBA00006804"/>
    </source>
</evidence>
<dbReference type="GO" id="GO:0032324">
    <property type="term" value="P:molybdopterin cofactor biosynthetic process"/>
    <property type="evidence" value="ECO:0007669"/>
    <property type="project" value="UniProtKB-ARBA"/>
</dbReference>
<dbReference type="Proteomes" id="UP000191055">
    <property type="component" value="Unassembled WGS sequence"/>
</dbReference>
<dbReference type="PANTHER" id="PTHR43787:SF13">
    <property type="entry name" value="FEMO COFACTOR BIOSYNTHESIS PROTEIN NIFB"/>
    <property type="match status" value="1"/>
</dbReference>
<dbReference type="SFLD" id="SFLDS00029">
    <property type="entry name" value="Radical_SAM"/>
    <property type="match status" value="1"/>
</dbReference>
<comment type="function">
    <text evidence="2">Involved in the biosynthesis of the iron-molybdenum cofactor (FeMo-co or M-cluster) found in the dinitrogenase enzyme of the nitrogenase complex in nitrogen-fixing microorganisms. NifB catalyzes the crucial step of radical SAM-dependent carbide insertion that occurs concomitant with the insertion of a 9th sulfur and the rearrangement/coupling of two [4Fe-4S] clusters into a [8Fe-9S-C] cluster, the precursor to the M-cluster.</text>
</comment>
<evidence type="ECO:0000256" key="1">
    <source>
        <dbReference type="ARBA" id="ARBA00001966"/>
    </source>
</evidence>
<name>A0A1T5GP75_9BACT</name>
<dbReference type="InterPro" id="IPR007197">
    <property type="entry name" value="rSAM"/>
</dbReference>
<evidence type="ECO:0000256" key="2">
    <source>
        <dbReference type="ARBA" id="ARBA00003522"/>
    </source>
</evidence>
<keyword evidence="8" id="KW-0479">Metal-binding</keyword>
<evidence type="ECO:0000259" key="15">
    <source>
        <dbReference type="PROSITE" id="PS51918"/>
    </source>
</evidence>
<dbReference type="GO" id="GO:0051539">
    <property type="term" value="F:4 iron, 4 sulfur cluster binding"/>
    <property type="evidence" value="ECO:0007669"/>
    <property type="project" value="UniProtKB-KW"/>
</dbReference>
<dbReference type="RefSeq" id="WP_079557646.1">
    <property type="nucleotide sequence ID" value="NZ_CP021904.1"/>
</dbReference>
<dbReference type="InterPro" id="IPR000385">
    <property type="entry name" value="MoaA_NifB_PqqE_Fe-S-bd_CS"/>
</dbReference>
<keyword evidence="12" id="KW-0456">Lyase</keyword>
<evidence type="ECO:0000256" key="6">
    <source>
        <dbReference type="ARBA" id="ARBA00022485"/>
    </source>
</evidence>
<feature type="domain" description="Radical SAM core" evidence="15">
    <location>
        <begin position="19"/>
        <end position="266"/>
    </location>
</feature>
<dbReference type="GO" id="GO:0016829">
    <property type="term" value="F:lyase activity"/>
    <property type="evidence" value="ECO:0007669"/>
    <property type="project" value="UniProtKB-KW"/>
</dbReference>
<evidence type="ECO:0000256" key="7">
    <source>
        <dbReference type="ARBA" id="ARBA00022691"/>
    </source>
</evidence>
<evidence type="ECO:0000256" key="10">
    <source>
        <dbReference type="ARBA" id="ARBA00023014"/>
    </source>
</evidence>
<dbReference type="SFLD" id="SFLDG01068">
    <property type="entry name" value="FeMo_cofactor_biosynthesis_pro"/>
    <property type="match status" value="1"/>
</dbReference>
<dbReference type="SFLD" id="SFLDG01067">
    <property type="entry name" value="SPASM/twitch_domain_containing"/>
    <property type="match status" value="1"/>
</dbReference>
<dbReference type="CDD" id="cd01335">
    <property type="entry name" value="Radical_SAM"/>
    <property type="match status" value="1"/>
</dbReference>
<comment type="pathway">
    <text evidence="3">Cofactor biosynthesis; Fe-Mo cofactor biosynthesis.</text>
</comment>
<dbReference type="UniPathway" id="UPA00782"/>
<evidence type="ECO:0000256" key="3">
    <source>
        <dbReference type="ARBA" id="ARBA00005155"/>
    </source>
</evidence>
<comment type="similarity">
    <text evidence="4">Belongs to the radical SAM superfamily. NifB family.</text>
</comment>
<protein>
    <recommendedName>
        <fullName evidence="5">FeMo cofactor biosynthesis protein NifB</fullName>
    </recommendedName>
    <alternativeName>
        <fullName evidence="14">Nitrogenase cofactor maturase NifB</fullName>
    </alternativeName>
    <alternativeName>
        <fullName evidence="13">Radical SAM assemblase NifB</fullName>
    </alternativeName>
</protein>
<gene>
    <name evidence="16" type="ORF">SAMN03080601_01901</name>
</gene>
<evidence type="ECO:0000256" key="13">
    <source>
        <dbReference type="ARBA" id="ARBA00030926"/>
    </source>
</evidence>
<dbReference type="KEGG" id="asx:CDL62_03345"/>
<dbReference type="Gene3D" id="3.30.420.130">
    <property type="entry name" value="Dinitrogenase iron-molybdenum cofactor biosynthesis domain"/>
    <property type="match status" value="1"/>
</dbReference>
<dbReference type="InterPro" id="IPR058240">
    <property type="entry name" value="rSAM_sf"/>
</dbReference>
<keyword evidence="6" id="KW-0004">4Fe-4S</keyword>
<dbReference type="PANTHER" id="PTHR43787">
    <property type="entry name" value="FEMO COFACTOR BIOSYNTHESIS PROTEIN NIFB-RELATED"/>
    <property type="match status" value="1"/>
</dbReference>
<evidence type="ECO:0000256" key="11">
    <source>
        <dbReference type="ARBA" id="ARBA00023231"/>
    </source>
</evidence>
<dbReference type="InterPro" id="IPR013785">
    <property type="entry name" value="Aldolase_TIM"/>
</dbReference>
<dbReference type="Pfam" id="PF02579">
    <property type="entry name" value="Nitro_FeMo-Co"/>
    <property type="match status" value="1"/>
</dbReference>
<organism evidence="16 17">
    <name type="scientific">Alkalitalea saponilacus</name>
    <dbReference type="NCBI Taxonomy" id="889453"/>
    <lineage>
        <taxon>Bacteria</taxon>
        <taxon>Pseudomonadati</taxon>
        <taxon>Bacteroidota</taxon>
        <taxon>Bacteroidia</taxon>
        <taxon>Marinilabiliales</taxon>
        <taxon>Marinilabiliaceae</taxon>
        <taxon>Alkalitalea</taxon>
    </lineage>
</organism>
<evidence type="ECO:0000256" key="8">
    <source>
        <dbReference type="ARBA" id="ARBA00022723"/>
    </source>
</evidence>
<evidence type="ECO:0000256" key="12">
    <source>
        <dbReference type="ARBA" id="ARBA00023239"/>
    </source>
</evidence>
<comment type="cofactor">
    <cofactor evidence="1">
        <name>[4Fe-4S] cluster</name>
        <dbReference type="ChEBI" id="CHEBI:49883"/>
    </cofactor>
</comment>
<keyword evidence="10" id="KW-0411">Iron-sulfur</keyword>
<keyword evidence="17" id="KW-1185">Reference proteome</keyword>
<dbReference type="SFLD" id="SFLDF00281">
    <property type="entry name" value="FeMo_cofactor_biosynthesis_pro"/>
    <property type="match status" value="1"/>
</dbReference>
<evidence type="ECO:0000256" key="9">
    <source>
        <dbReference type="ARBA" id="ARBA00023004"/>
    </source>
</evidence>
<dbReference type="InterPro" id="IPR005980">
    <property type="entry name" value="Nase_CF_NifB"/>
</dbReference>
<dbReference type="Gene3D" id="3.20.20.70">
    <property type="entry name" value="Aldolase class I"/>
    <property type="match status" value="1"/>
</dbReference>
<dbReference type="GO" id="GO:0046872">
    <property type="term" value="F:metal ion binding"/>
    <property type="evidence" value="ECO:0007669"/>
    <property type="project" value="UniProtKB-KW"/>
</dbReference>
<sequence length="423" mass="47111">MTKETNTNIAHPCFDKEAKHSHARVHLPVAPNCNIQCNYCNRQFDCVNESRPGVTSTVLKPFQAFEYFRALEDKLDNLSVVGIAGPGDPFANAEETMETMERIKAEYPDKLFCVSTNGLNLYPYIDKLAKVGVSHVTITINAIDPAITAKVYKWVRFNKKVYRGIEGAEVLLEQQLKCIPALKGKGIIVKINSVIMPGINDEHIVEVARVCSELGADVFNCIPMIATKGTEFENLQQPDSKMVFKTRMQVSEHIELMSHCSRCRADAAGLLGKDLKDTHVMLKEFAKREPFTEEERPYVAVATREGLLVNMHLGEAKSFYIFRKSPKGFQFVEERQSPKAGTGDNRWLDMARLMKDCRALLVSGVGENPKAIISSCGTRIIEMTGLIDEGLDGIYNHKPIRSIAKQDAFRCGSNCKGNAQGCA</sequence>
<dbReference type="EMBL" id="FUYV01000010">
    <property type="protein sequence ID" value="SKC10199.1"/>
    <property type="molecule type" value="Genomic_DNA"/>
</dbReference>
<dbReference type="SMART" id="SM00729">
    <property type="entry name" value="Elp3"/>
    <property type="match status" value="1"/>
</dbReference>
<keyword evidence="11" id="KW-0535">Nitrogen fixation</keyword>
<dbReference type="PROSITE" id="PS51918">
    <property type="entry name" value="RADICAL_SAM"/>
    <property type="match status" value="1"/>
</dbReference>
<evidence type="ECO:0000256" key="5">
    <source>
        <dbReference type="ARBA" id="ARBA00021702"/>
    </source>
</evidence>
<dbReference type="InterPro" id="IPR006638">
    <property type="entry name" value="Elp3/MiaA/NifB-like_rSAM"/>
</dbReference>
<evidence type="ECO:0000313" key="17">
    <source>
        <dbReference type="Proteomes" id="UP000191055"/>
    </source>
</evidence>
<dbReference type="AlphaFoldDB" id="A0A1T5GP75"/>
<dbReference type="OrthoDB" id="9763993at2"/>
<dbReference type="PROSITE" id="PS01305">
    <property type="entry name" value="MOAA_NIFB_PQQE"/>
    <property type="match status" value="1"/>
</dbReference>
<accession>A0A1T5GP75</accession>
<reference evidence="16 17" key="1">
    <citation type="submission" date="2017-02" db="EMBL/GenBank/DDBJ databases">
        <authorList>
            <person name="Peterson S.W."/>
        </authorList>
    </citation>
    <scope>NUCLEOTIDE SEQUENCE [LARGE SCALE GENOMIC DNA]</scope>
    <source>
        <strain evidence="16 17">DSM 24412</strain>
    </source>
</reference>
<keyword evidence="9" id="KW-0408">Iron</keyword>
<proteinExistence type="inferred from homology"/>
<dbReference type="InterPro" id="IPR036105">
    <property type="entry name" value="DiNase_FeMo-co_biosyn_sf"/>
</dbReference>
<dbReference type="STRING" id="889453.SAMN03080601_01901"/>
<dbReference type="SUPFAM" id="SSF102114">
    <property type="entry name" value="Radical SAM enzymes"/>
    <property type="match status" value="1"/>
</dbReference>
<dbReference type="NCBIfam" id="TIGR01290">
    <property type="entry name" value="nifB"/>
    <property type="match status" value="1"/>
</dbReference>
<dbReference type="SUPFAM" id="SSF53146">
    <property type="entry name" value="Nitrogenase accessory factor-like"/>
    <property type="match status" value="1"/>
</dbReference>
<dbReference type="Pfam" id="PF04055">
    <property type="entry name" value="Radical_SAM"/>
    <property type="match status" value="1"/>
</dbReference>
<evidence type="ECO:0000256" key="14">
    <source>
        <dbReference type="ARBA" id="ARBA00032102"/>
    </source>
</evidence>
<dbReference type="InterPro" id="IPR003731">
    <property type="entry name" value="Di-Nase_FeMo-co_biosynth"/>
</dbReference>
<keyword evidence="7" id="KW-0949">S-adenosyl-L-methionine</keyword>